<name>A0A9Q3EYV1_9BASI</name>
<proteinExistence type="predicted"/>
<reference evidence="1" key="1">
    <citation type="submission" date="2021-03" db="EMBL/GenBank/DDBJ databases">
        <title>Draft genome sequence of rust myrtle Austropuccinia psidii MF-1, a brazilian biotype.</title>
        <authorList>
            <person name="Quecine M.C."/>
            <person name="Pachon D.M.R."/>
            <person name="Bonatelli M.L."/>
            <person name="Correr F.H."/>
            <person name="Franceschini L.M."/>
            <person name="Leite T.F."/>
            <person name="Margarido G.R.A."/>
            <person name="Almeida C.A."/>
            <person name="Ferrarezi J.A."/>
            <person name="Labate C.A."/>
        </authorList>
    </citation>
    <scope>NUCLEOTIDE SEQUENCE</scope>
    <source>
        <strain evidence="1">MF-1</strain>
    </source>
</reference>
<dbReference type="OrthoDB" id="8029976at2759"/>
<sequence>MQWLKFNYDGNLQHCIDNSRMLMMALETFNITIPNECHSFSLLGKLSGDLKLHLYVEVLTSNEDLVKNPKLVLAKLQEFHDNSPSQGKSILPSASALLSESAHPYKITYFCSNGKHNPMCTMPKIHISDLLGGTIKGRIKPQPIYPPLRL</sequence>
<accession>A0A9Q3EYV1</accession>
<keyword evidence="2" id="KW-1185">Reference proteome</keyword>
<gene>
    <name evidence="1" type="ORF">O181_067473</name>
</gene>
<dbReference type="EMBL" id="AVOT02033794">
    <property type="protein sequence ID" value="MBW0527758.1"/>
    <property type="molecule type" value="Genomic_DNA"/>
</dbReference>
<comment type="caution">
    <text evidence="1">The sequence shown here is derived from an EMBL/GenBank/DDBJ whole genome shotgun (WGS) entry which is preliminary data.</text>
</comment>
<evidence type="ECO:0000313" key="2">
    <source>
        <dbReference type="Proteomes" id="UP000765509"/>
    </source>
</evidence>
<organism evidence="1 2">
    <name type="scientific">Austropuccinia psidii MF-1</name>
    <dbReference type="NCBI Taxonomy" id="1389203"/>
    <lineage>
        <taxon>Eukaryota</taxon>
        <taxon>Fungi</taxon>
        <taxon>Dikarya</taxon>
        <taxon>Basidiomycota</taxon>
        <taxon>Pucciniomycotina</taxon>
        <taxon>Pucciniomycetes</taxon>
        <taxon>Pucciniales</taxon>
        <taxon>Sphaerophragmiaceae</taxon>
        <taxon>Austropuccinia</taxon>
    </lineage>
</organism>
<dbReference type="Proteomes" id="UP000765509">
    <property type="component" value="Unassembled WGS sequence"/>
</dbReference>
<evidence type="ECO:0000313" key="1">
    <source>
        <dbReference type="EMBL" id="MBW0527758.1"/>
    </source>
</evidence>
<dbReference type="AlphaFoldDB" id="A0A9Q3EYV1"/>
<protein>
    <submittedName>
        <fullName evidence="1">Uncharacterized protein</fullName>
    </submittedName>
</protein>